<accession>A0A849SGP8</accession>
<dbReference type="SUPFAM" id="SSF49265">
    <property type="entry name" value="Fibronectin type III"/>
    <property type="match status" value="1"/>
</dbReference>
<dbReference type="EMBL" id="JABFRW010000058">
    <property type="protein sequence ID" value="NOT33631.1"/>
    <property type="molecule type" value="Genomic_DNA"/>
</dbReference>
<evidence type="ECO:0000313" key="3">
    <source>
        <dbReference type="Proteomes" id="UP000580839"/>
    </source>
</evidence>
<organism evidence="2 3">
    <name type="scientific">Eiseniibacteriota bacterium</name>
    <dbReference type="NCBI Taxonomy" id="2212470"/>
    <lineage>
        <taxon>Bacteria</taxon>
        <taxon>Candidatus Eiseniibacteriota</taxon>
    </lineage>
</organism>
<proteinExistence type="predicted"/>
<dbReference type="InterPro" id="IPR036116">
    <property type="entry name" value="FN3_sf"/>
</dbReference>
<name>A0A849SGP8_UNCEI</name>
<sequence>MLVDGHLLLDSAFVDIRSLDPTRLAIGGVDFNEISGYNAAVFTQAPCFDVDYSGTVGIPDHTLFLVHSGHSVPRQLLTPNGGQTWTTGSTASVTWQRGRGDSARVELYARKGVTGSRILLAHARPDTGAASITVPAALDTCTGCLIEVQHTAGTYTSGPSGIEIGSDKSDAAITVLDGIRPAKASLSIDLIGQHSLSLVWTALGDDSLTRSATQYDIRYSTSPITTSTWASATQATGEPTPQPAGEEEFFTLSGLLQCTRYYVAIKTRDEASNWSALSNNPNAKTSCGAVAQGVRLDSEPPQASTESSSHRVAGDPVALSRLALELADGGESRQIKLYRVEVAIKDSAAAHDFGWQAGDGRGEWRPAVRRPTLEGEPWLGIAGRWDRAGRVLMPLDAGATGVSATYRASSDLATRTYDLARATLGAIPLDPRREDLAGVVARLTPSDTLSLTYVPRDRADDDGLDYWSSFSIHEVRVERIEPGRQAETATVLPTKFALRVLGPNPSAGRLAVQFDVPLRSNLELDVMDVQGRRVAVLARESFEPGRYEAAWPASAGGGTAAPGLYFVRLRVDGRTLATTRVVLTP</sequence>
<evidence type="ECO:0000313" key="2">
    <source>
        <dbReference type="EMBL" id="NOT33631.1"/>
    </source>
</evidence>
<dbReference type="AlphaFoldDB" id="A0A849SGP8"/>
<dbReference type="Proteomes" id="UP000580839">
    <property type="component" value="Unassembled WGS sequence"/>
</dbReference>
<reference evidence="2 3" key="1">
    <citation type="submission" date="2020-04" db="EMBL/GenBank/DDBJ databases">
        <title>Metagenomic profiling of ammonia- and methane-oxidizing microorganisms in a Dutch drinking water treatment plant.</title>
        <authorList>
            <person name="Poghosyan L."/>
            <person name="Leucker S."/>
        </authorList>
    </citation>
    <scope>NUCLEOTIDE SEQUENCE [LARGE SCALE GENOMIC DNA]</scope>
    <source>
        <strain evidence="2">S-RSF-IL-03</strain>
    </source>
</reference>
<dbReference type="InterPro" id="IPR013783">
    <property type="entry name" value="Ig-like_fold"/>
</dbReference>
<gene>
    <name evidence="2" type="ORF">HOP12_05600</name>
</gene>
<dbReference type="InterPro" id="IPR003961">
    <property type="entry name" value="FN3_dom"/>
</dbReference>
<evidence type="ECO:0000259" key="1">
    <source>
        <dbReference type="PROSITE" id="PS50853"/>
    </source>
</evidence>
<dbReference type="Gene3D" id="2.60.40.10">
    <property type="entry name" value="Immunoglobulins"/>
    <property type="match status" value="1"/>
</dbReference>
<dbReference type="Gene3D" id="2.60.40.4070">
    <property type="match status" value="1"/>
</dbReference>
<dbReference type="PROSITE" id="PS50853">
    <property type="entry name" value="FN3"/>
    <property type="match status" value="1"/>
</dbReference>
<comment type="caution">
    <text evidence="2">The sequence shown here is derived from an EMBL/GenBank/DDBJ whole genome shotgun (WGS) entry which is preliminary data.</text>
</comment>
<protein>
    <recommendedName>
        <fullName evidence="1">Fibronectin type-III domain-containing protein</fullName>
    </recommendedName>
</protein>
<feature type="domain" description="Fibronectin type-III" evidence="1">
    <location>
        <begin position="182"/>
        <end position="288"/>
    </location>
</feature>